<sequence length="210" mass="23218">MSEGIVRSLGSGRFLDWKAVNAEGASGGILICWDRRSGHSRLGGGTFYAILQIPECRKWGCLGFYGSRERSSQRRISSAMRKFEIVDDLGLVDLPYRGENSLGMGAIIIRLGQDWTGIDVRGSASYKLAAKMKEIKQKLKVWNREVFGSWTATNPQPCSRWNSGIGRKVRILTVEKQSLKKRQKKIIKMGAYGGNSLETALKGNMVEGGG</sequence>
<evidence type="ECO:0000313" key="2">
    <source>
        <dbReference type="Proteomes" id="UP000288805"/>
    </source>
</evidence>
<dbReference type="EMBL" id="QGNW01001895">
    <property type="protein sequence ID" value="RVW28430.1"/>
    <property type="molecule type" value="Genomic_DNA"/>
</dbReference>
<reference evidence="1 2" key="1">
    <citation type="journal article" date="2018" name="PLoS Genet.">
        <title>Population sequencing reveals clonal diversity and ancestral inbreeding in the grapevine cultivar Chardonnay.</title>
        <authorList>
            <person name="Roach M.J."/>
            <person name="Johnson D.L."/>
            <person name="Bohlmann J."/>
            <person name="van Vuuren H.J."/>
            <person name="Jones S.J."/>
            <person name="Pretorius I.S."/>
            <person name="Schmidt S.A."/>
            <person name="Borneman A.R."/>
        </authorList>
    </citation>
    <scope>NUCLEOTIDE SEQUENCE [LARGE SCALE GENOMIC DNA]</scope>
    <source>
        <strain evidence="2">cv. Chardonnay</strain>
        <tissue evidence="1">Leaf</tissue>
    </source>
</reference>
<dbReference type="AlphaFoldDB" id="A0A438CYY1"/>
<protein>
    <submittedName>
        <fullName evidence="1">Uncharacterized protein</fullName>
    </submittedName>
</protein>
<organism evidence="1 2">
    <name type="scientific">Vitis vinifera</name>
    <name type="common">Grape</name>
    <dbReference type="NCBI Taxonomy" id="29760"/>
    <lineage>
        <taxon>Eukaryota</taxon>
        <taxon>Viridiplantae</taxon>
        <taxon>Streptophyta</taxon>
        <taxon>Embryophyta</taxon>
        <taxon>Tracheophyta</taxon>
        <taxon>Spermatophyta</taxon>
        <taxon>Magnoliopsida</taxon>
        <taxon>eudicotyledons</taxon>
        <taxon>Gunneridae</taxon>
        <taxon>Pentapetalae</taxon>
        <taxon>rosids</taxon>
        <taxon>Vitales</taxon>
        <taxon>Vitaceae</taxon>
        <taxon>Viteae</taxon>
        <taxon>Vitis</taxon>
    </lineage>
</organism>
<evidence type="ECO:0000313" key="1">
    <source>
        <dbReference type="EMBL" id="RVW28430.1"/>
    </source>
</evidence>
<gene>
    <name evidence="1" type="ORF">CK203_116157</name>
</gene>
<name>A0A438CYY1_VITVI</name>
<accession>A0A438CYY1</accession>
<dbReference type="Proteomes" id="UP000288805">
    <property type="component" value="Unassembled WGS sequence"/>
</dbReference>
<proteinExistence type="predicted"/>
<comment type="caution">
    <text evidence="1">The sequence shown here is derived from an EMBL/GenBank/DDBJ whole genome shotgun (WGS) entry which is preliminary data.</text>
</comment>